<evidence type="ECO:0000313" key="18">
    <source>
        <dbReference type="Proteomes" id="UP000037460"/>
    </source>
</evidence>
<evidence type="ECO:0000256" key="7">
    <source>
        <dbReference type="ARBA" id="ARBA00022801"/>
    </source>
</evidence>
<comment type="function">
    <text evidence="11">ATP-dependent RNA helicase required for 60S ribosomal subunit synthesis. Involved in efficient pre-rRNA processing, predominantly at site A3, which is necessary for the normal formation of 25S and 5.8S rRNAs.</text>
</comment>
<keyword evidence="4" id="KW-0690">Ribosome biogenesis</keyword>
<keyword evidence="18" id="KW-1185">Reference proteome</keyword>
<evidence type="ECO:0000256" key="9">
    <source>
        <dbReference type="ARBA" id="ARBA00022840"/>
    </source>
</evidence>
<comment type="subcellular location">
    <subcellularLocation>
        <location evidence="1">Nucleus</location>
        <location evidence="1">Nucleolus</location>
    </subcellularLocation>
</comment>
<evidence type="ECO:0000313" key="17">
    <source>
        <dbReference type="EMBL" id="KOO32756.1"/>
    </source>
</evidence>
<keyword evidence="10" id="KW-0539">Nucleus</keyword>
<evidence type="ECO:0000256" key="12">
    <source>
        <dbReference type="RuleBase" id="RU000492"/>
    </source>
</evidence>
<keyword evidence="7 12" id="KW-0378">Hydrolase</keyword>
<evidence type="ECO:0000256" key="10">
    <source>
        <dbReference type="ARBA" id="ARBA00023242"/>
    </source>
</evidence>
<keyword evidence="9 12" id="KW-0067">ATP-binding</keyword>
<evidence type="ECO:0000256" key="4">
    <source>
        <dbReference type="ARBA" id="ARBA00022517"/>
    </source>
</evidence>
<dbReference type="InterPro" id="IPR014001">
    <property type="entry name" value="Helicase_ATP-bd"/>
</dbReference>
<reference evidence="18" key="1">
    <citation type="journal article" date="2015" name="PLoS Genet.">
        <title>Genome Sequence and Transcriptome Analyses of Chrysochromulina tobin: Metabolic Tools for Enhanced Algal Fitness in the Prominent Order Prymnesiales (Haptophyceae).</title>
        <authorList>
            <person name="Hovde B.T."/>
            <person name="Deodato C.R."/>
            <person name="Hunsperger H.M."/>
            <person name="Ryken S.A."/>
            <person name="Yost W."/>
            <person name="Jha R.K."/>
            <person name="Patterson J."/>
            <person name="Monnat R.J. Jr."/>
            <person name="Barlow S.B."/>
            <person name="Starkenburg S.R."/>
            <person name="Cattolico R.A."/>
        </authorList>
    </citation>
    <scope>NUCLEOTIDE SEQUENCE</scope>
    <source>
        <strain evidence="18">CCMP291</strain>
    </source>
</reference>
<dbReference type="PROSITE" id="PS51194">
    <property type="entry name" value="HELICASE_CTER"/>
    <property type="match status" value="1"/>
</dbReference>
<feature type="domain" description="Helicase C-terminal" evidence="16">
    <location>
        <begin position="464"/>
        <end position="606"/>
    </location>
</feature>
<evidence type="ECO:0000259" key="16">
    <source>
        <dbReference type="PROSITE" id="PS51194"/>
    </source>
</evidence>
<dbReference type="OrthoDB" id="196131at2759"/>
<dbReference type="SUPFAM" id="SSF52540">
    <property type="entry name" value="P-loop containing nucleoside triphosphate hydrolases"/>
    <property type="match status" value="1"/>
</dbReference>
<dbReference type="AlphaFoldDB" id="A0A0M0K1J5"/>
<dbReference type="InterPro" id="IPR027417">
    <property type="entry name" value="P-loop_NTPase"/>
</dbReference>
<evidence type="ECO:0000256" key="1">
    <source>
        <dbReference type="ARBA" id="ARBA00004604"/>
    </source>
</evidence>
<dbReference type="PANTHER" id="PTHR47958">
    <property type="entry name" value="ATP-DEPENDENT RNA HELICASE DBP3"/>
    <property type="match status" value="1"/>
</dbReference>
<evidence type="ECO:0000256" key="14">
    <source>
        <dbReference type="SAM" id="Phobius"/>
    </source>
</evidence>
<dbReference type="InterPro" id="IPR000629">
    <property type="entry name" value="RNA-helicase_DEAD-box_CS"/>
</dbReference>
<evidence type="ECO:0000256" key="8">
    <source>
        <dbReference type="ARBA" id="ARBA00022806"/>
    </source>
</evidence>
<dbReference type="PROSITE" id="PS00039">
    <property type="entry name" value="DEAD_ATP_HELICASE"/>
    <property type="match status" value="1"/>
</dbReference>
<dbReference type="SMART" id="SM00490">
    <property type="entry name" value="HELICc"/>
    <property type="match status" value="1"/>
</dbReference>
<sequence length="636" mass="68068">MRWLLGPPGDFRRLGAFGVFGGAGIIGAALGFRQSHLRSSPIVDAAAQQVRSAEAVRTLLGGPVASTSGIVAGYIDLMNGTAVITLPIVSEAGVRAEARVEAEAEWVVLGAEARARGEEPPAAPENRAAATTHKGDDFRKEHQVELHGDLSDVDSEPVLDFSQLVRVDEHGGREPLPTRVQRFFADRGYKAPSAVQAQSFPLALAGRDVVGVAQTGSGKTLGFLVPLFWQVAAARREAAQKGERGLLGPLAVVLAPTRELAQQIEKEAQEVGAAFGCTSVCVFGGQDKRLQERSIAKLRKQLDLVVATPGRLCDFIQMRVLPMHAVRFLVLDEADRMLDMGFEPQLREVVETMPESSAGRQTLMFSATWPREVQQLAAEFASRPVRINIGGGDGHLVANRDIAQHVVVHTSTLSKLEALSGLLSSGQARAVEASGEVGMRGGGMREGGMRGGGMREGGMRGSRGAPALGCHSIVFVTRKRDADMVAADIRDSCQGINAQTLHGDLSQSRRDQVLSDAKTGRVHVLVATDVAARGLDVSTIRQVINFDMPTNMEDYIHRIGRTGRAGNKGEAHTFLDVEKDTPHVHKLCQVLRDHEQPVPPDLQQLANSLQPSRAEPTRARAAVRLSGSLGGPEEAG</sequence>
<keyword evidence="6 12" id="KW-0547">Nucleotide-binding</keyword>
<dbReference type="GO" id="GO:0005524">
    <property type="term" value="F:ATP binding"/>
    <property type="evidence" value="ECO:0007669"/>
    <property type="project" value="UniProtKB-KW"/>
</dbReference>
<dbReference type="CDD" id="cd18787">
    <property type="entry name" value="SF2_C_DEAD"/>
    <property type="match status" value="1"/>
</dbReference>
<dbReference type="GO" id="GO:0016787">
    <property type="term" value="F:hydrolase activity"/>
    <property type="evidence" value="ECO:0007669"/>
    <property type="project" value="UniProtKB-KW"/>
</dbReference>
<dbReference type="Pfam" id="PF00271">
    <property type="entry name" value="Helicase_C"/>
    <property type="match status" value="1"/>
</dbReference>
<comment type="caution">
    <text evidence="17">The sequence shown here is derived from an EMBL/GenBank/DDBJ whole genome shotgun (WGS) entry which is preliminary data.</text>
</comment>
<dbReference type="PROSITE" id="PS51192">
    <property type="entry name" value="HELICASE_ATP_BIND_1"/>
    <property type="match status" value="1"/>
</dbReference>
<evidence type="ECO:0000259" key="15">
    <source>
        <dbReference type="PROSITE" id="PS51192"/>
    </source>
</evidence>
<protein>
    <recommendedName>
        <fullName evidence="3">RNA helicase</fullName>
        <ecNumber evidence="3">3.6.4.13</ecNumber>
    </recommendedName>
</protein>
<evidence type="ECO:0000256" key="13">
    <source>
        <dbReference type="SAM" id="MobiDB-lite"/>
    </source>
</evidence>
<evidence type="ECO:0000256" key="3">
    <source>
        <dbReference type="ARBA" id="ARBA00012552"/>
    </source>
</evidence>
<dbReference type="Pfam" id="PF00270">
    <property type="entry name" value="DEAD"/>
    <property type="match status" value="1"/>
</dbReference>
<feature type="region of interest" description="Disordered" evidence="13">
    <location>
        <begin position="115"/>
        <end position="137"/>
    </location>
</feature>
<keyword evidence="14" id="KW-1133">Transmembrane helix</keyword>
<dbReference type="EC" id="3.6.4.13" evidence="3"/>
<dbReference type="InterPro" id="IPR044742">
    <property type="entry name" value="DEAD/DEAH_RhlB"/>
</dbReference>
<dbReference type="Gene3D" id="3.40.50.300">
    <property type="entry name" value="P-loop containing nucleotide triphosphate hydrolases"/>
    <property type="match status" value="2"/>
</dbReference>
<organism evidence="17 18">
    <name type="scientific">Chrysochromulina tobinii</name>
    <dbReference type="NCBI Taxonomy" id="1460289"/>
    <lineage>
        <taxon>Eukaryota</taxon>
        <taxon>Haptista</taxon>
        <taxon>Haptophyta</taxon>
        <taxon>Prymnesiophyceae</taxon>
        <taxon>Prymnesiales</taxon>
        <taxon>Chrysochromulinaceae</taxon>
        <taxon>Chrysochromulina</taxon>
    </lineage>
</organism>
<dbReference type="GO" id="GO:0003676">
    <property type="term" value="F:nucleic acid binding"/>
    <property type="evidence" value="ECO:0007669"/>
    <property type="project" value="InterPro"/>
</dbReference>
<dbReference type="InterPro" id="IPR001650">
    <property type="entry name" value="Helicase_C-like"/>
</dbReference>
<dbReference type="CDD" id="cd00268">
    <property type="entry name" value="DEADc"/>
    <property type="match status" value="1"/>
</dbReference>
<keyword evidence="14" id="KW-0472">Membrane</keyword>
<dbReference type="GO" id="GO:0003724">
    <property type="term" value="F:RNA helicase activity"/>
    <property type="evidence" value="ECO:0007669"/>
    <property type="project" value="UniProtKB-EC"/>
</dbReference>
<keyword evidence="8 12" id="KW-0347">Helicase</keyword>
<evidence type="ECO:0000256" key="5">
    <source>
        <dbReference type="ARBA" id="ARBA00022552"/>
    </source>
</evidence>
<proteinExistence type="inferred from homology"/>
<dbReference type="InterPro" id="IPR011545">
    <property type="entry name" value="DEAD/DEAH_box_helicase_dom"/>
</dbReference>
<keyword evidence="5" id="KW-0698">rRNA processing</keyword>
<dbReference type="EMBL" id="JWZX01001691">
    <property type="protein sequence ID" value="KOO32756.1"/>
    <property type="molecule type" value="Genomic_DNA"/>
</dbReference>
<evidence type="ECO:0000256" key="6">
    <source>
        <dbReference type="ARBA" id="ARBA00022741"/>
    </source>
</evidence>
<gene>
    <name evidence="17" type="ORF">Ctob_011398</name>
</gene>
<dbReference type="Proteomes" id="UP000037460">
    <property type="component" value="Unassembled WGS sequence"/>
</dbReference>
<accession>A0A0M0K1J5</accession>
<feature type="transmembrane region" description="Helical" evidence="14">
    <location>
        <begin position="14"/>
        <end position="32"/>
    </location>
</feature>
<keyword evidence="14" id="KW-0812">Transmembrane</keyword>
<dbReference type="SMART" id="SM00487">
    <property type="entry name" value="DEXDc"/>
    <property type="match status" value="1"/>
</dbReference>
<feature type="domain" description="Helicase ATP-binding" evidence="15">
    <location>
        <begin position="200"/>
        <end position="387"/>
    </location>
</feature>
<evidence type="ECO:0000256" key="11">
    <source>
        <dbReference type="ARBA" id="ARBA00037449"/>
    </source>
</evidence>
<comment type="similarity">
    <text evidence="2">Belongs to the DEAD box helicase family. DDX5/DBP2 subfamily.</text>
</comment>
<name>A0A0M0K1J5_9EUKA</name>
<feature type="region of interest" description="Disordered" evidence="13">
    <location>
        <begin position="608"/>
        <end position="636"/>
    </location>
</feature>
<evidence type="ECO:0000256" key="2">
    <source>
        <dbReference type="ARBA" id="ARBA00009334"/>
    </source>
</evidence>